<organism evidence="2 3">
    <name type="scientific">Clostridium puniceum</name>
    <dbReference type="NCBI Taxonomy" id="29367"/>
    <lineage>
        <taxon>Bacteria</taxon>
        <taxon>Bacillati</taxon>
        <taxon>Bacillota</taxon>
        <taxon>Clostridia</taxon>
        <taxon>Eubacteriales</taxon>
        <taxon>Clostridiaceae</taxon>
        <taxon>Clostridium</taxon>
    </lineage>
</organism>
<evidence type="ECO:0000256" key="1">
    <source>
        <dbReference type="SAM" id="Phobius"/>
    </source>
</evidence>
<reference evidence="2 3" key="1">
    <citation type="submission" date="2016-05" db="EMBL/GenBank/DDBJ databases">
        <title>Microbial solvent formation.</title>
        <authorList>
            <person name="Poehlein A."/>
            <person name="Montoya Solano J.D."/>
            <person name="Flitsch S."/>
            <person name="Krabben P."/>
            <person name="Duerre P."/>
            <person name="Daniel R."/>
        </authorList>
    </citation>
    <scope>NUCLEOTIDE SEQUENCE [LARGE SCALE GENOMIC DNA]</scope>
    <source>
        <strain evidence="2 3">DSM 2619</strain>
    </source>
</reference>
<keyword evidence="1" id="KW-0812">Transmembrane</keyword>
<feature type="transmembrane region" description="Helical" evidence="1">
    <location>
        <begin position="31"/>
        <end position="52"/>
    </location>
</feature>
<dbReference type="AlphaFoldDB" id="A0A1S8T2L8"/>
<keyword evidence="3" id="KW-1185">Reference proteome</keyword>
<dbReference type="OrthoDB" id="1912109at2"/>
<proteinExistence type="predicted"/>
<gene>
    <name evidence="2" type="ORF">CLPUN_48600</name>
</gene>
<dbReference type="RefSeq" id="WP_077849761.1">
    <property type="nucleotide sequence ID" value="NZ_LZZM01000225.1"/>
</dbReference>
<evidence type="ECO:0000313" key="3">
    <source>
        <dbReference type="Proteomes" id="UP000190890"/>
    </source>
</evidence>
<evidence type="ECO:0000313" key="2">
    <source>
        <dbReference type="EMBL" id="OOM72030.1"/>
    </source>
</evidence>
<dbReference type="EMBL" id="LZZM01000225">
    <property type="protein sequence ID" value="OOM72030.1"/>
    <property type="molecule type" value="Genomic_DNA"/>
</dbReference>
<keyword evidence="1" id="KW-0472">Membrane</keyword>
<protein>
    <submittedName>
        <fullName evidence="2">Uncharacterized protein</fullName>
    </submittedName>
</protein>
<sequence>MENKKQVVYSYNFNLKWKFTKYFGFIKISNLLKFLIISLLLVSCFSIINDFFKTLDSANNKATLVSNFKLDISALNEIALIIENDRNLDNNYEINSFGSDGILLTLNEIKPSLTTALISIADVNNDKFLSDKELLELRPMRLNSDIFTTKLKNLGFNLKSIDCNLNNYIIITEGKYSGTVLYNGPFKFIDDKNKRYWGIDLSN</sequence>
<name>A0A1S8T2L8_9CLOT</name>
<dbReference type="Proteomes" id="UP000190890">
    <property type="component" value="Unassembled WGS sequence"/>
</dbReference>
<keyword evidence="1" id="KW-1133">Transmembrane helix</keyword>
<comment type="caution">
    <text evidence="2">The sequence shown here is derived from an EMBL/GenBank/DDBJ whole genome shotgun (WGS) entry which is preliminary data.</text>
</comment>
<accession>A0A1S8T2L8</accession>